<reference evidence="1 2" key="1">
    <citation type="journal article" date="2010" name="Proc. Natl. Acad. Sci. U.S.A.">
        <title>Giant virus with a remarkable complement of genes infects marine zooplankton.</title>
        <authorList>
            <person name="Fischer M.G."/>
            <person name="Allen M.J."/>
            <person name="Wilson W.H."/>
            <person name="Suttle C.A."/>
        </authorList>
    </citation>
    <scope>NUCLEOTIDE SEQUENCE [LARGE SCALE GENOMIC DNA]</scope>
    <source>
        <strain evidence="1 2">BV-PW1</strain>
    </source>
</reference>
<protein>
    <submittedName>
        <fullName evidence="1">Uncharacterized protein</fullName>
    </submittedName>
</protein>
<dbReference type="KEGG" id="vg:9887410"/>
<dbReference type="InterPro" id="IPR036433">
    <property type="entry name" value="EF1B_G_C_sf"/>
</dbReference>
<organismHost>
    <name type="scientific">Cafeteria roenbergensis</name>
    <name type="common">Marine flagellate</name>
    <dbReference type="NCBI Taxonomy" id="33653"/>
</organismHost>
<gene>
    <name evidence="1" type="ORF">crov008</name>
</gene>
<evidence type="ECO:0000313" key="2">
    <source>
        <dbReference type="Proteomes" id="UP000029781"/>
    </source>
</evidence>
<dbReference type="RefSeq" id="YP_003969640.1">
    <property type="nucleotide sequence ID" value="NC_014637.1"/>
</dbReference>
<dbReference type="EMBL" id="GU244497">
    <property type="protein sequence ID" value="ADO67041.1"/>
    <property type="molecule type" value="Genomic_DNA"/>
</dbReference>
<name>E3T4C8_CROVB</name>
<keyword evidence="2" id="KW-1185">Reference proteome</keyword>
<evidence type="ECO:0000313" key="1">
    <source>
        <dbReference type="EMBL" id="ADO67041.1"/>
    </source>
</evidence>
<accession>E3T4C8</accession>
<dbReference type="Gene3D" id="3.30.70.1010">
    <property type="entry name" value="Translation elongation factor EF1B, gamma chain, conserved domain"/>
    <property type="match status" value="1"/>
</dbReference>
<dbReference type="Proteomes" id="UP000029781">
    <property type="component" value="Segment"/>
</dbReference>
<sequence length="136" mass="16109">MPNNIITKGNLENVKRIFYNDVTNFKATLTDDYTYYEAVYDEEIGNLPSFILKNKVLGLIQVIPNNVVKYMFARFVCEKENNTHKIKAYFCSNVSDEVFKKLFDTEGFVFKSYTKEQFYDKFMEVNELFVCDEKLH</sequence>
<organism evidence="1 2">
    <name type="scientific">Cafeteria roenbergensis virus (strain BV-PW1)</name>
    <name type="common">CroV</name>
    <dbReference type="NCBI Taxonomy" id="693272"/>
    <lineage>
        <taxon>Viruses</taxon>
        <taxon>Varidnaviria</taxon>
        <taxon>Bamfordvirae</taxon>
        <taxon>Nucleocytoviricota</taxon>
        <taxon>Megaviricetes</taxon>
        <taxon>Imitervirales</taxon>
        <taxon>Mimiviridae</taxon>
        <taxon>Aliimimivirinae</taxon>
        <taxon>Rheavirus</taxon>
        <taxon>Rheavirus sinusmexicani</taxon>
    </lineage>
</organism>
<dbReference type="GeneID" id="9887410"/>
<proteinExistence type="predicted"/>